<dbReference type="EMBL" id="CP040896">
    <property type="protein sequence ID" value="QDA60146.1"/>
    <property type="molecule type" value="Genomic_DNA"/>
</dbReference>
<dbReference type="KEGG" id="hyj:FHG12_08510"/>
<evidence type="ECO:0000313" key="2">
    <source>
        <dbReference type="Proteomes" id="UP000305398"/>
    </source>
</evidence>
<dbReference type="AlphaFoldDB" id="A0A5B8A024"/>
<protein>
    <submittedName>
        <fullName evidence="1">Uncharacterized protein</fullName>
    </submittedName>
</protein>
<accession>A0A5B8A024</accession>
<dbReference type="Proteomes" id="UP000305398">
    <property type="component" value="Chromosome"/>
</dbReference>
<sequence length="74" mass="8463">MAKIAVGGLGTWELTDFVQLGRKTDGFRPDAAGMRVVLRRQQKVIEPPCYPSPTLLQQYQSTSLRHQVETYWLQ</sequence>
<keyword evidence="2" id="KW-1185">Reference proteome</keyword>
<gene>
    <name evidence="1" type="ORF">FHG12_08510</name>
</gene>
<dbReference type="RefSeq" id="WP_139515324.1">
    <property type="nucleotide sequence ID" value="NZ_CP040896.1"/>
</dbReference>
<reference evidence="1 2" key="1">
    <citation type="submission" date="2019-06" db="EMBL/GenBank/DDBJ databases">
        <authorList>
            <person name="Srinivasan S."/>
        </authorList>
    </citation>
    <scope>NUCLEOTIDE SEQUENCE [LARGE SCALE GENOMIC DNA]</scope>
    <source>
        <strain evidence="1 2">17J68-5</strain>
    </source>
</reference>
<proteinExistence type="predicted"/>
<organism evidence="1 2">
    <name type="scientific">Hymenobacter jejuensis</name>
    <dbReference type="NCBI Taxonomy" id="2502781"/>
    <lineage>
        <taxon>Bacteria</taxon>
        <taxon>Pseudomonadati</taxon>
        <taxon>Bacteroidota</taxon>
        <taxon>Cytophagia</taxon>
        <taxon>Cytophagales</taxon>
        <taxon>Hymenobacteraceae</taxon>
        <taxon>Hymenobacter</taxon>
    </lineage>
</organism>
<name>A0A5B8A024_9BACT</name>
<evidence type="ECO:0000313" key="1">
    <source>
        <dbReference type="EMBL" id="QDA60146.1"/>
    </source>
</evidence>